<dbReference type="PANTHER" id="PTHR10693">
    <property type="entry name" value="RAS GTPASE-ACTIVATING PROTEIN-BINDING PROTEIN"/>
    <property type="match status" value="1"/>
</dbReference>
<dbReference type="EnsemblPlants" id="Kaladp0053s0329.1.v1.1">
    <property type="protein sequence ID" value="Kaladp0053s0329.1.v1.1"/>
    <property type="gene ID" value="Kaladp0053s0329.v1.1"/>
</dbReference>
<organism evidence="6 7">
    <name type="scientific">Kalanchoe fedtschenkoi</name>
    <name type="common">Lavender scallops</name>
    <name type="synonym">South American air plant</name>
    <dbReference type="NCBI Taxonomy" id="63787"/>
    <lineage>
        <taxon>Eukaryota</taxon>
        <taxon>Viridiplantae</taxon>
        <taxon>Streptophyta</taxon>
        <taxon>Embryophyta</taxon>
        <taxon>Tracheophyta</taxon>
        <taxon>Spermatophyta</taxon>
        <taxon>Magnoliopsida</taxon>
        <taxon>eudicotyledons</taxon>
        <taxon>Gunneridae</taxon>
        <taxon>Pentapetalae</taxon>
        <taxon>Saxifragales</taxon>
        <taxon>Crassulaceae</taxon>
        <taxon>Kalanchoe</taxon>
    </lineage>
</organism>
<dbReference type="CDD" id="cd00590">
    <property type="entry name" value="RRM_SF"/>
    <property type="match status" value="1"/>
</dbReference>
<evidence type="ECO:0000256" key="3">
    <source>
        <dbReference type="SAM" id="MobiDB-lite"/>
    </source>
</evidence>
<evidence type="ECO:0000256" key="2">
    <source>
        <dbReference type="PROSITE-ProRule" id="PRU00176"/>
    </source>
</evidence>
<dbReference type="Pfam" id="PF00076">
    <property type="entry name" value="RRM_1"/>
    <property type="match status" value="1"/>
</dbReference>
<feature type="compositionally biased region" description="Basic and acidic residues" evidence="3">
    <location>
        <begin position="117"/>
        <end position="142"/>
    </location>
</feature>
<dbReference type="OMA" id="HSTNTIE"/>
<evidence type="ECO:0008006" key="8">
    <source>
        <dbReference type="Google" id="ProtNLM"/>
    </source>
</evidence>
<dbReference type="InterPro" id="IPR000504">
    <property type="entry name" value="RRM_dom"/>
</dbReference>
<evidence type="ECO:0000256" key="1">
    <source>
        <dbReference type="ARBA" id="ARBA00022884"/>
    </source>
</evidence>
<dbReference type="SUPFAM" id="SSF54928">
    <property type="entry name" value="RNA-binding domain, RBD"/>
    <property type="match status" value="1"/>
</dbReference>
<proteinExistence type="predicted"/>
<protein>
    <recommendedName>
        <fullName evidence="8">G3BP-like protein</fullName>
    </recommendedName>
</protein>
<keyword evidence="7" id="KW-1185">Reference proteome</keyword>
<dbReference type="Gene3D" id="3.10.450.50">
    <property type="match status" value="1"/>
</dbReference>
<dbReference type="PROSITE" id="PS50102">
    <property type="entry name" value="RRM"/>
    <property type="match status" value="1"/>
</dbReference>
<dbReference type="PROSITE" id="PS50177">
    <property type="entry name" value="NTF2_DOMAIN"/>
    <property type="match status" value="1"/>
</dbReference>
<evidence type="ECO:0000313" key="7">
    <source>
        <dbReference type="Proteomes" id="UP000594263"/>
    </source>
</evidence>
<accession>A0A7N0U513</accession>
<dbReference type="GO" id="GO:0005829">
    <property type="term" value="C:cytosol"/>
    <property type="evidence" value="ECO:0007669"/>
    <property type="project" value="TreeGrafter"/>
</dbReference>
<dbReference type="AlphaFoldDB" id="A0A7N0U513"/>
<sequence length="374" mass="41973">MSLNYTGVELKTAHSLDSWNGGVMVMASGSVQLKDYNNRKNFVQTFFLAPQEKGFFVLNDFFHFIDDEPAPQHSAVLLAQSTLTNMQPVAIPTYLAEMQSQTRQYVAHADVKENGSAEDLHFSEQKLPHVSEPKSKVEDKPPEYLNDSTQNSASATLQPTSPSVVEPKKLTYASILRIAKEQPVVAHPTHPMHQNTQTGPERHHPPPSMTPQQSSTPTEDKTEVLPVVENQGDVKSIYVRNLPSDVSVHAIEEQFKSFGTLKPDGVVIRSREDVDVCYAFVEFEDIEGVQNAIKASTIEIGGRQVHIEERRAKNSFTSRGGRRCGGRGNYQTDGQRVRIGTRYGRDGSERDYRHRENGVYRQVYRQEEGKSSNE</sequence>
<feature type="compositionally biased region" description="Polar residues" evidence="3">
    <location>
        <begin position="146"/>
        <end position="162"/>
    </location>
</feature>
<feature type="region of interest" description="Disordered" evidence="3">
    <location>
        <begin position="314"/>
        <end position="374"/>
    </location>
</feature>
<evidence type="ECO:0000313" key="6">
    <source>
        <dbReference type="EnsemblPlants" id="Kaladp0053s0329.1.v1.1"/>
    </source>
</evidence>
<dbReference type="GO" id="GO:1990904">
    <property type="term" value="C:ribonucleoprotein complex"/>
    <property type="evidence" value="ECO:0007669"/>
    <property type="project" value="TreeGrafter"/>
</dbReference>
<feature type="domain" description="RRM" evidence="4">
    <location>
        <begin position="235"/>
        <end position="312"/>
    </location>
</feature>
<dbReference type="InterPro" id="IPR018222">
    <property type="entry name" value="Nuclear_transport_factor_2_euk"/>
</dbReference>
<reference evidence="6" key="1">
    <citation type="submission" date="2021-01" db="UniProtKB">
        <authorList>
            <consortium name="EnsemblPlants"/>
        </authorList>
    </citation>
    <scope>IDENTIFICATION</scope>
</reference>
<dbReference type="InterPro" id="IPR035979">
    <property type="entry name" value="RBD_domain_sf"/>
</dbReference>
<dbReference type="SUPFAM" id="SSF54427">
    <property type="entry name" value="NTF2-like"/>
    <property type="match status" value="1"/>
</dbReference>
<keyword evidence="1 2" id="KW-0694">RNA-binding</keyword>
<dbReference type="Proteomes" id="UP000594263">
    <property type="component" value="Unplaced"/>
</dbReference>
<dbReference type="Gene3D" id="3.30.70.330">
    <property type="match status" value="1"/>
</dbReference>
<dbReference type="InterPro" id="IPR039539">
    <property type="entry name" value="Ras_GTPase_bind_prot"/>
</dbReference>
<feature type="region of interest" description="Disordered" evidence="3">
    <location>
        <begin position="184"/>
        <end position="221"/>
    </location>
</feature>
<feature type="domain" description="NTF2" evidence="5">
    <location>
        <begin position="1"/>
        <end position="64"/>
    </location>
</feature>
<evidence type="ECO:0000259" key="4">
    <source>
        <dbReference type="PROSITE" id="PS50102"/>
    </source>
</evidence>
<dbReference type="InterPro" id="IPR012677">
    <property type="entry name" value="Nucleotide-bd_a/b_plait_sf"/>
</dbReference>
<dbReference type="InterPro" id="IPR032710">
    <property type="entry name" value="NTF2-like_dom_sf"/>
</dbReference>
<feature type="region of interest" description="Disordered" evidence="3">
    <location>
        <begin position="117"/>
        <end position="162"/>
    </location>
</feature>
<feature type="compositionally biased region" description="Basic and acidic residues" evidence="3">
    <location>
        <begin position="343"/>
        <end position="374"/>
    </location>
</feature>
<dbReference type="Pfam" id="PF02136">
    <property type="entry name" value="NTF2"/>
    <property type="match status" value="1"/>
</dbReference>
<name>A0A7N0U513_KALFE</name>
<evidence type="ECO:0000259" key="5">
    <source>
        <dbReference type="PROSITE" id="PS50177"/>
    </source>
</evidence>
<dbReference type="Gramene" id="Kaladp0053s0329.1.v1.1">
    <property type="protein sequence ID" value="Kaladp0053s0329.1.v1.1"/>
    <property type="gene ID" value="Kaladp0053s0329.v1.1"/>
</dbReference>
<dbReference type="GO" id="GO:0003729">
    <property type="term" value="F:mRNA binding"/>
    <property type="evidence" value="ECO:0007669"/>
    <property type="project" value="TreeGrafter"/>
</dbReference>
<dbReference type="SMART" id="SM00360">
    <property type="entry name" value="RRM"/>
    <property type="match status" value="1"/>
</dbReference>
<dbReference type="PANTHER" id="PTHR10693:SF58">
    <property type="entry name" value="OS02G0131700 PROTEIN"/>
    <property type="match status" value="1"/>
</dbReference>
<dbReference type="InterPro" id="IPR002075">
    <property type="entry name" value="NTF2_dom"/>
</dbReference>